<dbReference type="EMBL" id="WWBZ02000051">
    <property type="protein sequence ID" value="KAF4304134.1"/>
    <property type="molecule type" value="Genomic_DNA"/>
</dbReference>
<organism evidence="1 2">
    <name type="scientific">Botryosphaeria dothidea</name>
    <dbReference type="NCBI Taxonomy" id="55169"/>
    <lineage>
        <taxon>Eukaryota</taxon>
        <taxon>Fungi</taxon>
        <taxon>Dikarya</taxon>
        <taxon>Ascomycota</taxon>
        <taxon>Pezizomycotina</taxon>
        <taxon>Dothideomycetes</taxon>
        <taxon>Dothideomycetes incertae sedis</taxon>
        <taxon>Botryosphaeriales</taxon>
        <taxon>Botryosphaeriaceae</taxon>
        <taxon>Botryosphaeria</taxon>
    </lineage>
</organism>
<dbReference type="PANTHER" id="PTHR47843">
    <property type="entry name" value="BTB DOMAIN-CONTAINING PROTEIN-RELATED"/>
    <property type="match status" value="1"/>
</dbReference>
<proteinExistence type="predicted"/>
<dbReference type="Proteomes" id="UP000572817">
    <property type="component" value="Unassembled WGS sequence"/>
</dbReference>
<dbReference type="PANTHER" id="PTHR47843:SF3">
    <property type="entry name" value="BTB DOMAIN-CONTAINING PROTEIN"/>
    <property type="match status" value="1"/>
</dbReference>
<dbReference type="InterPro" id="IPR011333">
    <property type="entry name" value="SKP1/BTB/POZ_sf"/>
</dbReference>
<dbReference type="AlphaFoldDB" id="A0A8H4MYR2"/>
<evidence type="ECO:0000313" key="2">
    <source>
        <dbReference type="Proteomes" id="UP000572817"/>
    </source>
</evidence>
<gene>
    <name evidence="1" type="ORF">GTA08_BOTSDO07589</name>
</gene>
<keyword evidence="2" id="KW-1185">Reference proteome</keyword>
<reference evidence="1" key="1">
    <citation type="submission" date="2020-04" db="EMBL/GenBank/DDBJ databases">
        <title>Genome Assembly and Annotation of Botryosphaeria dothidea sdau 11-99, a Latent Pathogen of Apple Fruit Ring Rot in China.</title>
        <authorList>
            <person name="Yu C."/>
            <person name="Diao Y."/>
            <person name="Lu Q."/>
            <person name="Zhao J."/>
            <person name="Cui S."/>
            <person name="Peng C."/>
            <person name="He B."/>
            <person name="Liu H."/>
        </authorList>
    </citation>
    <scope>NUCLEOTIDE SEQUENCE [LARGE SCALE GENOMIC DNA]</scope>
    <source>
        <strain evidence="1">Sdau11-99</strain>
    </source>
</reference>
<evidence type="ECO:0000313" key="1">
    <source>
        <dbReference type="EMBL" id="KAF4304134.1"/>
    </source>
</evidence>
<accession>A0A8H4MYR2</accession>
<dbReference type="Gene3D" id="3.30.710.10">
    <property type="entry name" value="Potassium Channel Kv1.1, Chain A"/>
    <property type="match status" value="1"/>
</dbReference>
<protein>
    <submittedName>
        <fullName evidence="1">BTB/POZ domain containing protein</fullName>
    </submittedName>
</protein>
<name>A0A8H4MYR2_9PEZI</name>
<comment type="caution">
    <text evidence="1">The sequence shown here is derived from an EMBL/GenBank/DDBJ whole genome shotgun (WGS) entry which is preliminary data.</text>
</comment>
<sequence>MDTEAAAFAFNPYPGTQTVHLSVGPDQLTLSANENLLKEHCSFVDYALTDHWHDSTEEPFELPDDDPDAVAGLLWWIHEGNFRHPDSLENFPSFHIIHMIKIWTLAEKYSVPLLQECMVRLVLLTYMQFDEPKDFPMDLSILEYLSESTTEDNHIRQLYLVFIAYSRPAVDSGNGRKVLIPFDEEDKDNMPSEILEELNRWMGARVRKGNTLGWTPATDMPNELLLASLLSSLDAKRREILEFLFADAVERPLQG</sequence>
<dbReference type="OrthoDB" id="1022638at2759"/>